<keyword evidence="6" id="KW-0804">Transcription</keyword>
<dbReference type="PRINTS" id="PR01590">
    <property type="entry name" value="HTHFIS"/>
</dbReference>
<keyword evidence="2" id="KW-0067">ATP-binding</keyword>
<dbReference type="OrthoDB" id="9814761at2"/>
<dbReference type="InterPro" id="IPR002078">
    <property type="entry name" value="Sigma_54_int"/>
</dbReference>
<dbReference type="Pfam" id="PF25601">
    <property type="entry name" value="AAA_lid_14"/>
    <property type="match status" value="1"/>
</dbReference>
<evidence type="ECO:0000256" key="1">
    <source>
        <dbReference type="ARBA" id="ARBA00022741"/>
    </source>
</evidence>
<dbReference type="SUPFAM" id="SSF52540">
    <property type="entry name" value="P-loop containing nucleoside triphosphate hydrolases"/>
    <property type="match status" value="1"/>
</dbReference>
<dbReference type="GO" id="GO:0043565">
    <property type="term" value="F:sequence-specific DNA binding"/>
    <property type="evidence" value="ECO:0007669"/>
    <property type="project" value="InterPro"/>
</dbReference>
<dbReference type="FunFam" id="1.10.8.60:FF:000014">
    <property type="entry name" value="DNA-binding transcriptional regulator NtrC"/>
    <property type="match status" value="1"/>
</dbReference>
<dbReference type="InterPro" id="IPR003593">
    <property type="entry name" value="AAA+_ATPase"/>
</dbReference>
<dbReference type="PROSITE" id="PS00688">
    <property type="entry name" value="SIGMA54_INTERACT_3"/>
    <property type="match status" value="1"/>
</dbReference>
<dbReference type="PANTHER" id="PTHR32071:SF57">
    <property type="entry name" value="C4-DICARBOXYLATE TRANSPORT TRANSCRIPTIONAL REGULATORY PROTEIN DCTD"/>
    <property type="match status" value="1"/>
</dbReference>
<dbReference type="InterPro" id="IPR025943">
    <property type="entry name" value="Sigma_54_int_dom_ATP-bd_2"/>
</dbReference>
<feature type="domain" description="Sigma-54 factor interaction" evidence="7">
    <location>
        <begin position="132"/>
        <end position="361"/>
    </location>
</feature>
<accession>A0A550JET5</accession>
<dbReference type="AlphaFoldDB" id="A0A550JET5"/>
<organism evidence="8 9">
    <name type="scientific">Trichloromonas acetexigens</name>
    <dbReference type="NCBI Taxonomy" id="38815"/>
    <lineage>
        <taxon>Bacteria</taxon>
        <taxon>Pseudomonadati</taxon>
        <taxon>Thermodesulfobacteriota</taxon>
        <taxon>Desulfuromonadia</taxon>
        <taxon>Desulfuromonadales</taxon>
        <taxon>Trichloromonadaceae</taxon>
        <taxon>Trichloromonas</taxon>
    </lineage>
</organism>
<dbReference type="Gene3D" id="1.10.8.60">
    <property type="match status" value="1"/>
</dbReference>
<dbReference type="InterPro" id="IPR027417">
    <property type="entry name" value="P-loop_NTPase"/>
</dbReference>
<keyword evidence="9" id="KW-1185">Reference proteome</keyword>
<dbReference type="SMART" id="SM00382">
    <property type="entry name" value="AAA"/>
    <property type="match status" value="1"/>
</dbReference>
<dbReference type="FunFam" id="3.40.50.300:FF:000006">
    <property type="entry name" value="DNA-binding transcriptional regulator NtrC"/>
    <property type="match status" value="1"/>
</dbReference>
<dbReference type="InterPro" id="IPR009057">
    <property type="entry name" value="Homeodomain-like_sf"/>
</dbReference>
<dbReference type="Gene3D" id="3.40.50.300">
    <property type="entry name" value="P-loop containing nucleotide triphosphate hydrolases"/>
    <property type="match status" value="1"/>
</dbReference>
<dbReference type="InterPro" id="IPR058031">
    <property type="entry name" value="AAA_lid_NorR"/>
</dbReference>
<dbReference type="RefSeq" id="WP_092057569.1">
    <property type="nucleotide sequence ID" value="NZ_FOJJ01000037.1"/>
</dbReference>
<reference evidence="8 9" key="1">
    <citation type="submission" date="2019-07" db="EMBL/GenBank/DDBJ databases">
        <title>Insights of Desulfuromonas acetexigens electromicrobiology.</title>
        <authorList>
            <person name="Katuri K."/>
            <person name="Sapireddy V."/>
            <person name="Shaw D.R."/>
            <person name="Saikaly P."/>
        </authorList>
    </citation>
    <scope>NUCLEOTIDE SEQUENCE [LARGE SCALE GENOMIC DNA]</scope>
    <source>
        <strain evidence="8 9">2873</strain>
    </source>
</reference>
<dbReference type="Pfam" id="PF00158">
    <property type="entry name" value="Sigma54_activat"/>
    <property type="match status" value="1"/>
</dbReference>
<keyword evidence="1" id="KW-0547">Nucleotide-binding</keyword>
<dbReference type="InterPro" id="IPR025736">
    <property type="entry name" value="PucR_C-HTH_dom"/>
</dbReference>
<keyword evidence="3" id="KW-0805">Transcription regulation</keyword>
<evidence type="ECO:0000313" key="9">
    <source>
        <dbReference type="Proteomes" id="UP000317155"/>
    </source>
</evidence>
<proteinExistence type="predicted"/>
<evidence type="ECO:0000313" key="8">
    <source>
        <dbReference type="EMBL" id="TRO81742.1"/>
    </source>
</evidence>
<evidence type="ECO:0000256" key="6">
    <source>
        <dbReference type="ARBA" id="ARBA00023163"/>
    </source>
</evidence>
<evidence type="ECO:0000256" key="5">
    <source>
        <dbReference type="ARBA" id="ARBA00023159"/>
    </source>
</evidence>
<dbReference type="GO" id="GO:0006355">
    <property type="term" value="P:regulation of DNA-templated transcription"/>
    <property type="evidence" value="ECO:0007669"/>
    <property type="project" value="InterPro"/>
</dbReference>
<protein>
    <submittedName>
        <fullName evidence="8">Sigma-54-dependent Fis family transcriptional regulator</fullName>
    </submittedName>
</protein>
<dbReference type="SUPFAM" id="SSF46689">
    <property type="entry name" value="Homeodomain-like"/>
    <property type="match status" value="1"/>
</dbReference>
<evidence type="ECO:0000256" key="3">
    <source>
        <dbReference type="ARBA" id="ARBA00023015"/>
    </source>
</evidence>
<comment type="caution">
    <text evidence="8">The sequence shown here is derived from an EMBL/GenBank/DDBJ whole genome shotgun (WGS) entry which is preliminary data.</text>
</comment>
<evidence type="ECO:0000256" key="2">
    <source>
        <dbReference type="ARBA" id="ARBA00022840"/>
    </source>
</evidence>
<dbReference type="EMBL" id="VJVV01000005">
    <property type="protein sequence ID" value="TRO81742.1"/>
    <property type="molecule type" value="Genomic_DNA"/>
</dbReference>
<dbReference type="PANTHER" id="PTHR32071">
    <property type="entry name" value="TRANSCRIPTIONAL REGULATORY PROTEIN"/>
    <property type="match status" value="1"/>
</dbReference>
<dbReference type="PROSITE" id="PS00676">
    <property type="entry name" value="SIGMA54_INTERACT_2"/>
    <property type="match status" value="1"/>
</dbReference>
<evidence type="ECO:0000259" key="7">
    <source>
        <dbReference type="PROSITE" id="PS50045"/>
    </source>
</evidence>
<keyword evidence="4" id="KW-0238">DNA-binding</keyword>
<dbReference type="Gene3D" id="1.10.10.60">
    <property type="entry name" value="Homeodomain-like"/>
    <property type="match status" value="1"/>
</dbReference>
<dbReference type="PROSITE" id="PS00675">
    <property type="entry name" value="SIGMA54_INTERACT_1"/>
    <property type="match status" value="1"/>
</dbReference>
<dbReference type="GO" id="GO:0005524">
    <property type="term" value="F:ATP binding"/>
    <property type="evidence" value="ECO:0007669"/>
    <property type="project" value="UniProtKB-KW"/>
</dbReference>
<dbReference type="PROSITE" id="PS50045">
    <property type="entry name" value="SIGMA54_INTERACT_4"/>
    <property type="match status" value="1"/>
</dbReference>
<dbReference type="InterPro" id="IPR025944">
    <property type="entry name" value="Sigma_54_int_dom_CS"/>
</dbReference>
<dbReference type="CDD" id="cd00009">
    <property type="entry name" value="AAA"/>
    <property type="match status" value="1"/>
</dbReference>
<dbReference type="InterPro" id="IPR025662">
    <property type="entry name" value="Sigma_54_int_dom_ATP-bd_1"/>
</dbReference>
<sequence>MNDAPPIIESDLPAATPDLVVLVRPEGRPRLVRVSERLAELLDRPVESLKGMELDRALAGTVPSLVELVTEAASRERPLTGIRMRFPGARADLLADLFPAGLAEDYSGQLVHVRFRPDRADRSEPSPAFAGLIGESAAIREVFRKIALYAPTEASVVITGETGTGKELVARALHEGSGRAAGPYVAVNCSAISEELLESELFGHEKGAFTGALRTHKGRFERADGGTLFLDEIGDMPLHTQTRLLRVLEEKRVERVGGEQEYPVDVRVVCATNVALEQAVGQNRFRADLYHRLSVLRIHLPPLRQRSEDIPLLAEHFLRQFNSKYGRRIERLTNEAVALLQSYLWPGNVRELRNVLERVCIETGGEVIGARAFAEWIRERQNFSPGEWGEAPREARVVTPPYPLASERLLLSPPLSAPVESSRPVELSEGAIRRAYRAEGGNLSAAARRLGVHRATLYRHLERLGLGREELDGLDEAERSED</sequence>
<dbReference type="Proteomes" id="UP000317155">
    <property type="component" value="Unassembled WGS sequence"/>
</dbReference>
<dbReference type="Pfam" id="PF13556">
    <property type="entry name" value="HTH_30"/>
    <property type="match status" value="1"/>
</dbReference>
<gene>
    <name evidence="8" type="ORF">FL622_08015</name>
</gene>
<evidence type="ECO:0000256" key="4">
    <source>
        <dbReference type="ARBA" id="ARBA00023125"/>
    </source>
</evidence>
<keyword evidence="5" id="KW-0010">Activator</keyword>
<name>A0A550JET5_9BACT</name>
<dbReference type="InterPro" id="IPR002197">
    <property type="entry name" value="HTH_Fis"/>
</dbReference>